<dbReference type="InterPro" id="IPR007197">
    <property type="entry name" value="rSAM"/>
</dbReference>
<dbReference type="SFLD" id="SFLDS00029">
    <property type="entry name" value="Radical_SAM"/>
    <property type="match status" value="1"/>
</dbReference>
<dbReference type="Pfam" id="PF04055">
    <property type="entry name" value="Radical_SAM"/>
    <property type="match status" value="1"/>
</dbReference>
<dbReference type="InterPro" id="IPR006638">
    <property type="entry name" value="Elp3/MiaA/NifB-like_rSAM"/>
</dbReference>
<dbReference type="AlphaFoldDB" id="A0A8D4VMR6"/>
<dbReference type="GO" id="GO:0003824">
    <property type="term" value="F:catalytic activity"/>
    <property type="evidence" value="ECO:0007669"/>
    <property type="project" value="InterPro"/>
</dbReference>
<sequence length="494" mass="54237">MEATTQPQNQPARFRNDDDLINYVPVHVVWEITLACNQKCQHCGSRAGKARSDELSTAECLSVVEQLAEMGTREITLIGGEAYLRKDWLEIVRAIRSHGIYCAIQTGGWNLDAKRLSDAAAAGLQGIGVSIDGLEAVHDRTRGVPGSYANAFETLRLARELGLRISANTVIGPESMRVLPELMDRLIAAGVTHWQLQLAVAMGNAVDNPEQLLQPYQLAELMPLIARLYHKGVDNNLLIIAGNNIGYFGPYEHLFRTYEDTPTHWTGCGAGQTAIGLEANGSIKGCPSLATDGYSGGNVRNAPLRELWHESKELYFNRLRSAEQLWGFCSSCYYAALCRGGCTWTSDSLFGRPGNNPYCYYRVSQLAKEGLRERVEKIADAAKTPFAIGAFKLVLENHDGERLEETFGVGANQQARFGFLEKIPDAARRARQGAVPERLVLCRNCDCFVYADETDCVHCGADVKAANARYGEDSARRQALMDKLAVLLGETAAA</sequence>
<keyword evidence="3" id="KW-1185">Reference proteome</keyword>
<dbReference type="EMBL" id="AP019782">
    <property type="protein sequence ID" value="BBL71048.1"/>
    <property type="molecule type" value="Genomic_DNA"/>
</dbReference>
<dbReference type="Proteomes" id="UP000824988">
    <property type="component" value="Chromosome"/>
</dbReference>
<evidence type="ECO:0000313" key="3">
    <source>
        <dbReference type="Proteomes" id="UP000824988"/>
    </source>
</evidence>
<feature type="domain" description="Radical SAM core" evidence="1">
    <location>
        <begin position="22"/>
        <end position="231"/>
    </location>
</feature>
<dbReference type="KEGG" id="moz:MoryE10_16540"/>
<dbReference type="RefSeq" id="WP_221048802.1">
    <property type="nucleotide sequence ID" value="NZ_AP019782.1"/>
</dbReference>
<dbReference type="SMART" id="SM00729">
    <property type="entry name" value="Elp3"/>
    <property type="match status" value="1"/>
</dbReference>
<dbReference type="SFLD" id="SFLDG01067">
    <property type="entry name" value="SPASM/twitch_domain_containing"/>
    <property type="match status" value="1"/>
</dbReference>
<dbReference type="NCBIfam" id="TIGR03913">
    <property type="entry name" value="rad_SAM_trio"/>
    <property type="match status" value="1"/>
</dbReference>
<evidence type="ECO:0000313" key="2">
    <source>
        <dbReference type="EMBL" id="BBL71048.1"/>
    </source>
</evidence>
<dbReference type="NCBIfam" id="TIGR04085">
    <property type="entry name" value="rSAM_more_4Fe4S"/>
    <property type="match status" value="1"/>
</dbReference>
<dbReference type="GO" id="GO:0051536">
    <property type="term" value="F:iron-sulfur cluster binding"/>
    <property type="evidence" value="ECO:0007669"/>
    <property type="project" value="InterPro"/>
</dbReference>
<name>A0A8D4VMR6_9GAMM</name>
<dbReference type="SFLD" id="SFLDG01386">
    <property type="entry name" value="main_SPASM_domain-containing"/>
    <property type="match status" value="1"/>
</dbReference>
<protein>
    <submittedName>
        <fullName evidence="2">GDL motif peptide-associated radical SAM/SPASM maturase</fullName>
    </submittedName>
</protein>
<dbReference type="PANTHER" id="PTHR11228:SF7">
    <property type="entry name" value="PQQA PEPTIDE CYCLASE"/>
    <property type="match status" value="1"/>
</dbReference>
<gene>
    <name evidence="2" type="ORF">MoryE10_16540</name>
</gene>
<dbReference type="PANTHER" id="PTHR11228">
    <property type="entry name" value="RADICAL SAM DOMAIN PROTEIN"/>
    <property type="match status" value="1"/>
</dbReference>
<dbReference type="CDD" id="cd01335">
    <property type="entry name" value="Radical_SAM"/>
    <property type="match status" value="1"/>
</dbReference>
<dbReference type="PROSITE" id="PS51918">
    <property type="entry name" value="RADICAL_SAM"/>
    <property type="match status" value="1"/>
</dbReference>
<accession>A0A8D4VMR6</accession>
<organism evidence="2 3">
    <name type="scientific">Methylogaea oryzae</name>
    <dbReference type="NCBI Taxonomy" id="1295382"/>
    <lineage>
        <taxon>Bacteria</taxon>
        <taxon>Pseudomonadati</taxon>
        <taxon>Pseudomonadota</taxon>
        <taxon>Gammaproteobacteria</taxon>
        <taxon>Methylococcales</taxon>
        <taxon>Methylococcaceae</taxon>
        <taxon>Methylogaea</taxon>
    </lineage>
</organism>
<dbReference type="InterPro" id="IPR023820">
    <property type="entry name" value="rSAM_GDL-assoc"/>
</dbReference>
<reference evidence="2" key="1">
    <citation type="submission" date="2019-06" db="EMBL/GenBank/DDBJ databases">
        <title>Complete genome sequence of Methylogaea oryzae strain JCM16910.</title>
        <authorList>
            <person name="Asakawa S."/>
        </authorList>
    </citation>
    <scope>NUCLEOTIDE SEQUENCE</scope>
    <source>
        <strain evidence="2">E10</strain>
    </source>
</reference>
<dbReference type="Pfam" id="PF13186">
    <property type="entry name" value="SPASM"/>
    <property type="match status" value="1"/>
</dbReference>
<evidence type="ECO:0000259" key="1">
    <source>
        <dbReference type="PROSITE" id="PS51918"/>
    </source>
</evidence>
<dbReference type="InterPro" id="IPR023885">
    <property type="entry name" value="4Fe4S-binding_SPASM_dom"/>
</dbReference>
<proteinExistence type="predicted"/>
<dbReference type="InterPro" id="IPR050377">
    <property type="entry name" value="Radical_SAM_PqqE_MftC-like"/>
</dbReference>